<dbReference type="InterPro" id="IPR003439">
    <property type="entry name" value="ABC_transporter-like_ATP-bd"/>
</dbReference>
<dbReference type="Pfam" id="PF00005">
    <property type="entry name" value="ABC_tran"/>
    <property type="match status" value="1"/>
</dbReference>
<keyword evidence="1" id="KW-0813">Transport</keyword>
<dbReference type="InterPro" id="IPR050107">
    <property type="entry name" value="ABC_carbohydrate_import_ATPase"/>
</dbReference>
<comment type="caution">
    <text evidence="9">The sequence shown here is derived from an EMBL/GenBank/DDBJ whole genome shotgun (WGS) entry which is preliminary data.</text>
</comment>
<keyword evidence="3" id="KW-0677">Repeat</keyword>
<dbReference type="PROSITE" id="PS00211">
    <property type="entry name" value="ABC_TRANSPORTER_1"/>
    <property type="match status" value="1"/>
</dbReference>
<keyword evidence="9" id="KW-0378">Hydrolase</keyword>
<dbReference type="EC" id="3.6.3.17" evidence="9"/>
<feature type="domain" description="ABC transporter" evidence="8">
    <location>
        <begin position="1"/>
        <end position="200"/>
    </location>
</feature>
<evidence type="ECO:0000256" key="6">
    <source>
        <dbReference type="ARBA" id="ARBA00022967"/>
    </source>
</evidence>
<dbReference type="PANTHER" id="PTHR43790">
    <property type="entry name" value="CARBOHYDRATE TRANSPORT ATP-BINDING PROTEIN MG119-RELATED"/>
    <property type="match status" value="1"/>
</dbReference>
<reference evidence="9" key="1">
    <citation type="submission" date="2019-08" db="EMBL/GenBank/DDBJ databases">
        <authorList>
            <person name="Kucharzyk K."/>
            <person name="Murdoch R.W."/>
            <person name="Higgins S."/>
            <person name="Loffler F."/>
        </authorList>
    </citation>
    <scope>NUCLEOTIDE SEQUENCE</scope>
</reference>
<keyword evidence="5 9" id="KW-0067">ATP-binding</keyword>
<accession>A0A644YZG3</accession>
<evidence type="ECO:0000256" key="4">
    <source>
        <dbReference type="ARBA" id="ARBA00022741"/>
    </source>
</evidence>
<dbReference type="PANTHER" id="PTHR43790:SF3">
    <property type="entry name" value="D-ALLOSE IMPORT ATP-BINDING PROTEIN ALSA-RELATED"/>
    <property type="match status" value="1"/>
</dbReference>
<dbReference type="SUPFAM" id="SSF52540">
    <property type="entry name" value="P-loop containing nucleoside triphosphate hydrolases"/>
    <property type="match status" value="1"/>
</dbReference>
<keyword evidence="6" id="KW-1278">Translocase</keyword>
<keyword evidence="4" id="KW-0547">Nucleotide-binding</keyword>
<dbReference type="Gene3D" id="3.40.50.300">
    <property type="entry name" value="P-loop containing nucleotide triphosphate hydrolases"/>
    <property type="match status" value="1"/>
</dbReference>
<dbReference type="PROSITE" id="PS50893">
    <property type="entry name" value="ABC_TRANSPORTER_2"/>
    <property type="match status" value="1"/>
</dbReference>
<dbReference type="CDD" id="cd03215">
    <property type="entry name" value="ABC_Carb_Monos_II"/>
    <property type="match status" value="1"/>
</dbReference>
<dbReference type="InterPro" id="IPR027417">
    <property type="entry name" value="P-loop_NTPase"/>
</dbReference>
<evidence type="ECO:0000313" key="9">
    <source>
        <dbReference type="EMBL" id="MPM33438.1"/>
    </source>
</evidence>
<evidence type="ECO:0000259" key="8">
    <source>
        <dbReference type="PROSITE" id="PS50893"/>
    </source>
</evidence>
<keyword evidence="7" id="KW-0472">Membrane</keyword>
<dbReference type="GO" id="GO:0016887">
    <property type="term" value="F:ATP hydrolysis activity"/>
    <property type="evidence" value="ECO:0007669"/>
    <property type="project" value="InterPro"/>
</dbReference>
<dbReference type="AlphaFoldDB" id="A0A644YZG3"/>
<name>A0A644YZG3_9ZZZZ</name>
<proteinExistence type="predicted"/>
<dbReference type="InterPro" id="IPR017871">
    <property type="entry name" value="ABC_transporter-like_CS"/>
</dbReference>
<gene>
    <name evidence="9" type="primary">rbsA_38</name>
    <name evidence="9" type="ORF">SDC9_80013</name>
</gene>
<keyword evidence="2" id="KW-1003">Cell membrane</keyword>
<sequence length="204" mass="22700">MRVLYGIDRFHKGSIQLHGKSFTPRSPGQALQKGIGLIPEDRKKLGIIPCRSVQENLSISSLKALSSFLYIHNKKELSIVDNYIKNLRIKASSEKQLIRNLSGGNQQKVVLSKILATNCDILIFDEPTRGIDVGAKQEIYDLMIQLVETGKSIIMVSSEMPELIGMSNRILVMAAGRIQAELHPQEYSQSRILNIASNGLLKSE</sequence>
<evidence type="ECO:0000256" key="7">
    <source>
        <dbReference type="ARBA" id="ARBA00023136"/>
    </source>
</evidence>
<evidence type="ECO:0000256" key="3">
    <source>
        <dbReference type="ARBA" id="ARBA00022737"/>
    </source>
</evidence>
<evidence type="ECO:0000256" key="1">
    <source>
        <dbReference type="ARBA" id="ARBA00022448"/>
    </source>
</evidence>
<dbReference type="EMBL" id="VSSQ01006660">
    <property type="protein sequence ID" value="MPM33438.1"/>
    <property type="molecule type" value="Genomic_DNA"/>
</dbReference>
<evidence type="ECO:0000256" key="5">
    <source>
        <dbReference type="ARBA" id="ARBA00022840"/>
    </source>
</evidence>
<protein>
    <submittedName>
        <fullName evidence="9">Ribose import ATP-binding protein RbsA</fullName>
        <ecNumber evidence="9">3.6.3.17</ecNumber>
    </submittedName>
</protein>
<dbReference type="GO" id="GO:0005524">
    <property type="term" value="F:ATP binding"/>
    <property type="evidence" value="ECO:0007669"/>
    <property type="project" value="UniProtKB-KW"/>
</dbReference>
<evidence type="ECO:0000256" key="2">
    <source>
        <dbReference type="ARBA" id="ARBA00022475"/>
    </source>
</evidence>
<organism evidence="9">
    <name type="scientific">bioreactor metagenome</name>
    <dbReference type="NCBI Taxonomy" id="1076179"/>
    <lineage>
        <taxon>unclassified sequences</taxon>
        <taxon>metagenomes</taxon>
        <taxon>ecological metagenomes</taxon>
    </lineage>
</organism>